<proteinExistence type="inferred from homology"/>
<evidence type="ECO:0000313" key="6">
    <source>
        <dbReference type="Proteomes" id="UP000735302"/>
    </source>
</evidence>
<sequence>MNSNNLVSDGQSNSVHSNTTEKTKSSALKALLSAPNPYGLPLNLLNTGLLVDNLPIWHFPVRDDPVTHVKKIQALPMRKDDIFIASFMKCGTHWLSEILYMLTRGSTDYSNKMKESAMLELVDDLPSLELESTLSPRILNSHLYMAHLPKEIVQKKVKMIHLMRNAKDTAVSWYHHIKEMSVLDTFSFDKFLQAYMLDDHIPMSHQLNFLRQFSVFEKTHPDHPIMHIHYEDLKNNPVDVILRLASFIRISASETFCQQVAEACSFENMKRDNERREMPENINGKISKGAFYRKGIIGDWKNCFTIAQSESFDEFIQAQERKGCPYTLKGEL</sequence>
<dbReference type="GO" id="GO:0008146">
    <property type="term" value="F:sulfotransferase activity"/>
    <property type="evidence" value="ECO:0007669"/>
    <property type="project" value="InterPro"/>
</dbReference>
<dbReference type="EMBL" id="BLXT01003199">
    <property type="protein sequence ID" value="GFO01107.1"/>
    <property type="molecule type" value="Genomic_DNA"/>
</dbReference>
<keyword evidence="2" id="KW-0808">Transferase</keyword>
<dbReference type="InterPro" id="IPR027417">
    <property type="entry name" value="P-loop_NTPase"/>
</dbReference>
<reference evidence="5 6" key="1">
    <citation type="journal article" date="2021" name="Elife">
        <title>Chloroplast acquisition without the gene transfer in kleptoplastic sea slugs, Plakobranchus ocellatus.</title>
        <authorList>
            <person name="Maeda T."/>
            <person name="Takahashi S."/>
            <person name="Yoshida T."/>
            <person name="Shimamura S."/>
            <person name="Takaki Y."/>
            <person name="Nagai Y."/>
            <person name="Toyoda A."/>
            <person name="Suzuki Y."/>
            <person name="Arimoto A."/>
            <person name="Ishii H."/>
            <person name="Satoh N."/>
            <person name="Nishiyama T."/>
            <person name="Hasebe M."/>
            <person name="Maruyama T."/>
            <person name="Minagawa J."/>
            <person name="Obokata J."/>
            <person name="Shigenobu S."/>
        </authorList>
    </citation>
    <scope>NUCLEOTIDE SEQUENCE [LARGE SCALE GENOMIC DNA]</scope>
</reference>
<dbReference type="Proteomes" id="UP000735302">
    <property type="component" value="Unassembled WGS sequence"/>
</dbReference>
<protein>
    <submittedName>
        <fullName evidence="5">Sulfotransferase 1c4</fullName>
    </submittedName>
</protein>
<feature type="region of interest" description="Disordered" evidence="3">
    <location>
        <begin position="1"/>
        <end position="21"/>
    </location>
</feature>
<feature type="domain" description="Sulfotransferase" evidence="4">
    <location>
        <begin position="79"/>
        <end position="318"/>
    </location>
</feature>
<comment type="similarity">
    <text evidence="1">Belongs to the sulfotransferase 1 family.</text>
</comment>
<dbReference type="Gene3D" id="3.40.50.300">
    <property type="entry name" value="P-loop containing nucleotide triphosphate hydrolases"/>
    <property type="match status" value="1"/>
</dbReference>
<evidence type="ECO:0000259" key="4">
    <source>
        <dbReference type="Pfam" id="PF00685"/>
    </source>
</evidence>
<evidence type="ECO:0000256" key="2">
    <source>
        <dbReference type="ARBA" id="ARBA00022679"/>
    </source>
</evidence>
<name>A0AAV4A2K6_9GAST</name>
<accession>A0AAV4A2K6</accession>
<gene>
    <name evidence="5" type="ORF">PoB_002761200</name>
</gene>
<dbReference type="AlphaFoldDB" id="A0AAV4A2K6"/>
<feature type="compositionally biased region" description="Polar residues" evidence="3">
    <location>
        <begin position="1"/>
        <end position="18"/>
    </location>
</feature>
<organism evidence="5 6">
    <name type="scientific">Plakobranchus ocellatus</name>
    <dbReference type="NCBI Taxonomy" id="259542"/>
    <lineage>
        <taxon>Eukaryota</taxon>
        <taxon>Metazoa</taxon>
        <taxon>Spiralia</taxon>
        <taxon>Lophotrochozoa</taxon>
        <taxon>Mollusca</taxon>
        <taxon>Gastropoda</taxon>
        <taxon>Heterobranchia</taxon>
        <taxon>Euthyneura</taxon>
        <taxon>Panpulmonata</taxon>
        <taxon>Sacoglossa</taxon>
        <taxon>Placobranchoidea</taxon>
        <taxon>Plakobranchidae</taxon>
        <taxon>Plakobranchus</taxon>
    </lineage>
</organism>
<evidence type="ECO:0000313" key="5">
    <source>
        <dbReference type="EMBL" id="GFO01107.1"/>
    </source>
</evidence>
<comment type="caution">
    <text evidence="5">The sequence shown here is derived from an EMBL/GenBank/DDBJ whole genome shotgun (WGS) entry which is preliminary data.</text>
</comment>
<dbReference type="InterPro" id="IPR000863">
    <property type="entry name" value="Sulfotransferase_dom"/>
</dbReference>
<keyword evidence="6" id="KW-1185">Reference proteome</keyword>
<evidence type="ECO:0000256" key="3">
    <source>
        <dbReference type="SAM" id="MobiDB-lite"/>
    </source>
</evidence>
<dbReference type="PANTHER" id="PTHR11783">
    <property type="entry name" value="SULFOTRANSFERASE SULT"/>
    <property type="match status" value="1"/>
</dbReference>
<evidence type="ECO:0000256" key="1">
    <source>
        <dbReference type="ARBA" id="ARBA00005771"/>
    </source>
</evidence>
<dbReference type="Pfam" id="PF00685">
    <property type="entry name" value="Sulfotransfer_1"/>
    <property type="match status" value="1"/>
</dbReference>
<dbReference type="SUPFAM" id="SSF52540">
    <property type="entry name" value="P-loop containing nucleoside triphosphate hydrolases"/>
    <property type="match status" value="1"/>
</dbReference>